<keyword evidence="1" id="KW-0687">Ribonucleoprotein</keyword>
<sequence length="258" mass="28413">MLGGRLSTFPRWLCSAGTCLDRARTLASVSGSGASQQKQENAISQPLERVSEISLDPSILPLRVPLDAAKGSFTEEQYAASLVHGRSIHHPFFHPRTHNVPVASIHFRSHSPRQLEFFTHFATHAACALGIPVSRPVMLPTKRTLWTVLRSPFAHKKSQENFERRVHKRGIKAWDADPEVVARWVAYLRQHAMGGVGMRITRWERMPLGIGSSHAAGLAAGFGKSPSASERSQRIKTLGEEIVKAETEATEGSVRVSS</sequence>
<keyword evidence="2" id="KW-1185">Reference proteome</keyword>
<name>A0ACD3B1E5_9AGAR</name>
<evidence type="ECO:0000313" key="1">
    <source>
        <dbReference type="EMBL" id="TFK71389.1"/>
    </source>
</evidence>
<dbReference type="EMBL" id="ML208298">
    <property type="protein sequence ID" value="TFK71389.1"/>
    <property type="molecule type" value="Genomic_DNA"/>
</dbReference>
<accession>A0ACD3B1E5</accession>
<keyword evidence="1" id="KW-0689">Ribosomal protein</keyword>
<dbReference type="Proteomes" id="UP000308600">
    <property type="component" value="Unassembled WGS sequence"/>
</dbReference>
<protein>
    <submittedName>
        <fullName evidence="1">Ribosomal protein S10</fullName>
    </submittedName>
</protein>
<reference evidence="1 2" key="1">
    <citation type="journal article" date="2019" name="Nat. Ecol. Evol.">
        <title>Megaphylogeny resolves global patterns of mushroom evolution.</title>
        <authorList>
            <person name="Varga T."/>
            <person name="Krizsan K."/>
            <person name="Foldi C."/>
            <person name="Dima B."/>
            <person name="Sanchez-Garcia M."/>
            <person name="Sanchez-Ramirez S."/>
            <person name="Szollosi G.J."/>
            <person name="Szarkandi J.G."/>
            <person name="Papp V."/>
            <person name="Albert L."/>
            <person name="Andreopoulos W."/>
            <person name="Angelini C."/>
            <person name="Antonin V."/>
            <person name="Barry K.W."/>
            <person name="Bougher N.L."/>
            <person name="Buchanan P."/>
            <person name="Buyck B."/>
            <person name="Bense V."/>
            <person name="Catcheside P."/>
            <person name="Chovatia M."/>
            <person name="Cooper J."/>
            <person name="Damon W."/>
            <person name="Desjardin D."/>
            <person name="Finy P."/>
            <person name="Geml J."/>
            <person name="Haridas S."/>
            <person name="Hughes K."/>
            <person name="Justo A."/>
            <person name="Karasinski D."/>
            <person name="Kautmanova I."/>
            <person name="Kiss B."/>
            <person name="Kocsube S."/>
            <person name="Kotiranta H."/>
            <person name="LaButti K.M."/>
            <person name="Lechner B.E."/>
            <person name="Liimatainen K."/>
            <person name="Lipzen A."/>
            <person name="Lukacs Z."/>
            <person name="Mihaltcheva S."/>
            <person name="Morgado L.N."/>
            <person name="Niskanen T."/>
            <person name="Noordeloos M.E."/>
            <person name="Ohm R.A."/>
            <person name="Ortiz-Santana B."/>
            <person name="Ovrebo C."/>
            <person name="Racz N."/>
            <person name="Riley R."/>
            <person name="Savchenko A."/>
            <person name="Shiryaev A."/>
            <person name="Soop K."/>
            <person name="Spirin V."/>
            <person name="Szebenyi C."/>
            <person name="Tomsovsky M."/>
            <person name="Tulloss R.E."/>
            <person name="Uehling J."/>
            <person name="Grigoriev I.V."/>
            <person name="Vagvolgyi C."/>
            <person name="Papp T."/>
            <person name="Martin F.M."/>
            <person name="Miettinen O."/>
            <person name="Hibbett D.S."/>
            <person name="Nagy L.G."/>
        </authorList>
    </citation>
    <scope>NUCLEOTIDE SEQUENCE [LARGE SCALE GENOMIC DNA]</scope>
    <source>
        <strain evidence="1 2">NL-1719</strain>
    </source>
</reference>
<organism evidence="1 2">
    <name type="scientific">Pluteus cervinus</name>
    <dbReference type="NCBI Taxonomy" id="181527"/>
    <lineage>
        <taxon>Eukaryota</taxon>
        <taxon>Fungi</taxon>
        <taxon>Dikarya</taxon>
        <taxon>Basidiomycota</taxon>
        <taxon>Agaricomycotina</taxon>
        <taxon>Agaricomycetes</taxon>
        <taxon>Agaricomycetidae</taxon>
        <taxon>Agaricales</taxon>
        <taxon>Pluteineae</taxon>
        <taxon>Pluteaceae</taxon>
        <taxon>Pluteus</taxon>
    </lineage>
</organism>
<gene>
    <name evidence="1" type="ORF">BDN72DRAFT_793896</name>
</gene>
<proteinExistence type="predicted"/>
<evidence type="ECO:0000313" key="2">
    <source>
        <dbReference type="Proteomes" id="UP000308600"/>
    </source>
</evidence>